<comment type="cofactor">
    <cofactor evidence="2">
        <name>[4Fe-4S] cluster</name>
        <dbReference type="ChEBI" id="CHEBI:49883"/>
    </cofactor>
</comment>
<evidence type="ECO:0000256" key="3">
    <source>
        <dbReference type="ARBA" id="ARBA00022630"/>
    </source>
</evidence>
<proteinExistence type="predicted"/>
<dbReference type="PANTHER" id="PTHR42917:SF2">
    <property type="entry name" value="2,4-DIENOYL-COA REDUCTASE [(2E)-ENOYL-COA-PRODUCING]"/>
    <property type="match status" value="1"/>
</dbReference>
<accession>A0A6H9WTM8</accession>
<dbReference type="GO" id="GO:0046872">
    <property type="term" value="F:metal ion binding"/>
    <property type="evidence" value="ECO:0007669"/>
    <property type="project" value="UniProtKB-KW"/>
</dbReference>
<keyword evidence="4" id="KW-0288">FMN</keyword>
<dbReference type="GO" id="GO:0016491">
    <property type="term" value="F:oxidoreductase activity"/>
    <property type="evidence" value="ECO:0007669"/>
    <property type="project" value="UniProtKB-KW"/>
</dbReference>
<gene>
    <name evidence="11" type="ORF">F8O04_05080</name>
</gene>
<dbReference type="GO" id="GO:0010181">
    <property type="term" value="F:FMN binding"/>
    <property type="evidence" value="ECO:0007669"/>
    <property type="project" value="InterPro"/>
</dbReference>
<dbReference type="Pfam" id="PF00724">
    <property type="entry name" value="Oxidored_FMN"/>
    <property type="match status" value="1"/>
</dbReference>
<sequence length="227" mass="24471">MEKFQFTRAAAPGRMAEHGRCERIGDVQECCEGAVADRSAVRAEAPDLGALFTPRRLAGVTLPNRFIMPGMQRGWCENGAPDARLATYYRARAEGGVGLIISESVAVDHPSATRSEFFARLTPSTLPAWKSCVGAVKDAGGHMLLQLWHEGRSARSRGATRGRRIRRSVRPVSRTPAGRTAGPRRSARSARFGTRSFAAPCLREPLEPTASRCIARTGTCSTSSSGT</sequence>
<organism evidence="11 12">
    <name type="scientific">Pseudoclavibacter endophyticus</name>
    <dbReference type="NCBI Taxonomy" id="1778590"/>
    <lineage>
        <taxon>Bacteria</taxon>
        <taxon>Bacillati</taxon>
        <taxon>Actinomycetota</taxon>
        <taxon>Actinomycetes</taxon>
        <taxon>Micrococcales</taxon>
        <taxon>Microbacteriaceae</taxon>
        <taxon>Pseudoclavibacter</taxon>
    </lineage>
</organism>
<evidence type="ECO:0000256" key="8">
    <source>
        <dbReference type="ARBA" id="ARBA00023014"/>
    </source>
</evidence>
<comment type="caution">
    <text evidence="11">The sequence shown here is derived from an EMBL/GenBank/DDBJ whole genome shotgun (WGS) entry which is preliminary data.</text>
</comment>
<evidence type="ECO:0000256" key="2">
    <source>
        <dbReference type="ARBA" id="ARBA00001966"/>
    </source>
</evidence>
<dbReference type="SUPFAM" id="SSF51395">
    <property type="entry name" value="FMN-linked oxidoreductases"/>
    <property type="match status" value="1"/>
</dbReference>
<dbReference type="GO" id="GO:0051536">
    <property type="term" value="F:iron-sulfur cluster binding"/>
    <property type="evidence" value="ECO:0007669"/>
    <property type="project" value="UniProtKB-KW"/>
</dbReference>
<reference evidence="11 12" key="1">
    <citation type="submission" date="2019-09" db="EMBL/GenBank/DDBJ databases">
        <title>Phylogeny of genus Pseudoclavibacter and closely related genus.</title>
        <authorList>
            <person name="Li Y."/>
        </authorList>
    </citation>
    <scope>NUCLEOTIDE SEQUENCE [LARGE SCALE GENOMIC DNA]</scope>
    <source>
        <strain evidence="11 12">EGI 60007</strain>
    </source>
</reference>
<protein>
    <recommendedName>
        <fullName evidence="10">NADH:flavin oxidoreductase/NADH oxidase N-terminal domain-containing protein</fullName>
    </recommendedName>
</protein>
<evidence type="ECO:0000313" key="12">
    <source>
        <dbReference type="Proteomes" id="UP000431744"/>
    </source>
</evidence>
<evidence type="ECO:0000256" key="4">
    <source>
        <dbReference type="ARBA" id="ARBA00022643"/>
    </source>
</evidence>
<dbReference type="PANTHER" id="PTHR42917">
    <property type="entry name" value="2,4-DIENOYL-COA REDUCTASE"/>
    <property type="match status" value="1"/>
</dbReference>
<dbReference type="Proteomes" id="UP000431744">
    <property type="component" value="Unassembled WGS sequence"/>
</dbReference>
<keyword evidence="5" id="KW-0479">Metal-binding</keyword>
<evidence type="ECO:0000256" key="1">
    <source>
        <dbReference type="ARBA" id="ARBA00001917"/>
    </source>
</evidence>
<keyword evidence="12" id="KW-1185">Reference proteome</keyword>
<keyword evidence="3" id="KW-0285">Flavoprotein</keyword>
<evidence type="ECO:0000256" key="5">
    <source>
        <dbReference type="ARBA" id="ARBA00022723"/>
    </source>
</evidence>
<dbReference type="InterPro" id="IPR013785">
    <property type="entry name" value="Aldolase_TIM"/>
</dbReference>
<feature type="domain" description="NADH:flavin oxidoreductase/NADH oxidase N-terminal" evidence="10">
    <location>
        <begin position="51"/>
        <end position="157"/>
    </location>
</feature>
<evidence type="ECO:0000313" key="11">
    <source>
        <dbReference type="EMBL" id="KAB1649620.1"/>
    </source>
</evidence>
<comment type="cofactor">
    <cofactor evidence="1">
        <name>FMN</name>
        <dbReference type="ChEBI" id="CHEBI:58210"/>
    </cofactor>
</comment>
<evidence type="ECO:0000256" key="9">
    <source>
        <dbReference type="SAM" id="MobiDB-lite"/>
    </source>
</evidence>
<dbReference type="Gene3D" id="3.20.20.70">
    <property type="entry name" value="Aldolase class I"/>
    <property type="match status" value="1"/>
</dbReference>
<keyword evidence="6" id="KW-0560">Oxidoreductase</keyword>
<feature type="region of interest" description="Disordered" evidence="9">
    <location>
        <begin position="155"/>
        <end position="190"/>
    </location>
</feature>
<name>A0A6H9WTM8_9MICO</name>
<dbReference type="InterPro" id="IPR001155">
    <property type="entry name" value="OxRdtase_FMN_N"/>
</dbReference>
<keyword evidence="8" id="KW-0411">Iron-sulfur</keyword>
<evidence type="ECO:0000256" key="7">
    <source>
        <dbReference type="ARBA" id="ARBA00023004"/>
    </source>
</evidence>
<keyword evidence="7" id="KW-0408">Iron</keyword>
<evidence type="ECO:0000256" key="6">
    <source>
        <dbReference type="ARBA" id="ARBA00023002"/>
    </source>
</evidence>
<dbReference type="AlphaFoldDB" id="A0A6H9WTM8"/>
<dbReference type="EMBL" id="WBJY01000001">
    <property type="protein sequence ID" value="KAB1649620.1"/>
    <property type="molecule type" value="Genomic_DNA"/>
</dbReference>
<feature type="compositionally biased region" description="Basic residues" evidence="9">
    <location>
        <begin position="155"/>
        <end position="169"/>
    </location>
</feature>
<evidence type="ECO:0000259" key="10">
    <source>
        <dbReference type="Pfam" id="PF00724"/>
    </source>
</evidence>
<dbReference type="OrthoDB" id="3169239at2"/>
<dbReference type="InterPro" id="IPR051793">
    <property type="entry name" value="NADH:flavin_oxidoreductase"/>
</dbReference>